<dbReference type="HOGENOM" id="CLU_2344677_0_0_5"/>
<reference evidence="2 3" key="1">
    <citation type="journal article" date="2010" name="Stand. Genomic Sci.">
        <title>Complete genome sequence of Rhizobium leguminosarum bv. trifolii strain WSM1325, an effective microsymbiont of annual Mediterranean clovers.</title>
        <authorList>
            <person name="Reeve W."/>
            <person name="O'Hara G."/>
            <person name="Chain P."/>
            <person name="Ardley J."/>
            <person name="Brau L."/>
            <person name="Nandesena K."/>
            <person name="Tiwari R."/>
            <person name="Copeland A."/>
            <person name="Nolan M."/>
            <person name="Han C."/>
            <person name="Brettin T."/>
            <person name="Land M."/>
            <person name="Ovchinikova G."/>
            <person name="Ivanova N."/>
            <person name="Mavromatis K."/>
            <person name="Markowitz V."/>
            <person name="Kyrpides N."/>
            <person name="Melino V."/>
            <person name="Denton M."/>
            <person name="Yates R."/>
            <person name="Howieson J."/>
        </authorList>
    </citation>
    <scope>NUCLEOTIDE SEQUENCE [LARGE SCALE GENOMIC DNA]</scope>
    <source>
        <strain evidence="3">WSM1325</strain>
        <plasmid evidence="3">Plasmid pR132502</plasmid>
    </source>
</reference>
<evidence type="ECO:0000313" key="3">
    <source>
        <dbReference type="Proteomes" id="UP000002256"/>
    </source>
</evidence>
<accession>C6B7J2</accession>
<feature type="region of interest" description="Disordered" evidence="1">
    <location>
        <begin position="57"/>
        <end position="97"/>
    </location>
</feature>
<geneLocation type="plasmid" evidence="2 3">
    <name>pR132502</name>
</geneLocation>
<keyword evidence="2" id="KW-0614">Plasmid</keyword>
<sequence length="97" mass="10108">MQILDTRVGNVHEGTITVEFTGEGNEAVSVRMATDGSVDGDGAVRRAKALMVQIATFGDDDASETDEPPAMTGPEDDVLVTSPSAASDAPVMNMPRN</sequence>
<feature type="compositionally biased region" description="Acidic residues" evidence="1">
    <location>
        <begin position="58"/>
        <end position="67"/>
    </location>
</feature>
<dbReference type="Proteomes" id="UP000002256">
    <property type="component" value="Plasmid pR132502"/>
</dbReference>
<name>C6B7J2_RHILS</name>
<evidence type="ECO:0000256" key="1">
    <source>
        <dbReference type="SAM" id="MobiDB-lite"/>
    </source>
</evidence>
<dbReference type="KEGG" id="rlg:Rleg_7037"/>
<organism evidence="2 3">
    <name type="scientific">Rhizobium leguminosarum bv. trifolii (strain WSM1325)</name>
    <dbReference type="NCBI Taxonomy" id="395491"/>
    <lineage>
        <taxon>Bacteria</taxon>
        <taxon>Pseudomonadati</taxon>
        <taxon>Pseudomonadota</taxon>
        <taxon>Alphaproteobacteria</taxon>
        <taxon>Hyphomicrobiales</taxon>
        <taxon>Rhizobiaceae</taxon>
        <taxon>Rhizobium/Agrobacterium group</taxon>
        <taxon>Rhizobium</taxon>
    </lineage>
</organism>
<dbReference type="AlphaFoldDB" id="C6B7J2"/>
<proteinExistence type="predicted"/>
<evidence type="ECO:0000313" key="2">
    <source>
        <dbReference type="EMBL" id="ACS60050.1"/>
    </source>
</evidence>
<protein>
    <submittedName>
        <fullName evidence="2">Uncharacterized protein</fullName>
    </submittedName>
</protein>
<dbReference type="OrthoDB" id="8404127at2"/>
<gene>
    <name evidence="2" type="ordered locus">Rleg_7037</name>
</gene>
<dbReference type="EMBL" id="CP001624">
    <property type="protein sequence ID" value="ACS60050.1"/>
    <property type="molecule type" value="Genomic_DNA"/>
</dbReference>